<dbReference type="Proteomes" id="UP000663853">
    <property type="component" value="Unassembled WGS sequence"/>
</dbReference>
<name>A0A8H3CCY0_9AGAM</name>
<evidence type="ECO:0000256" key="1">
    <source>
        <dbReference type="SAM" id="MobiDB-lite"/>
    </source>
</evidence>
<protein>
    <submittedName>
        <fullName evidence="2">Uncharacterized protein</fullName>
    </submittedName>
</protein>
<feature type="compositionally biased region" description="Low complexity" evidence="1">
    <location>
        <begin position="152"/>
        <end position="162"/>
    </location>
</feature>
<dbReference type="EMBL" id="CAJMXA010002345">
    <property type="protein sequence ID" value="CAE6479669.1"/>
    <property type="molecule type" value="Genomic_DNA"/>
</dbReference>
<comment type="caution">
    <text evidence="2">The sequence shown here is derived from an EMBL/GenBank/DDBJ whole genome shotgun (WGS) entry which is preliminary data.</text>
</comment>
<feature type="non-terminal residue" evidence="2">
    <location>
        <position position="1"/>
    </location>
</feature>
<evidence type="ECO:0000313" key="3">
    <source>
        <dbReference type="Proteomes" id="UP000663853"/>
    </source>
</evidence>
<accession>A0A8H3CCY0</accession>
<evidence type="ECO:0000313" key="2">
    <source>
        <dbReference type="EMBL" id="CAE6479669.1"/>
    </source>
</evidence>
<reference evidence="2" key="1">
    <citation type="submission" date="2021-01" db="EMBL/GenBank/DDBJ databases">
        <authorList>
            <person name="Kaushik A."/>
        </authorList>
    </citation>
    <scope>NUCLEOTIDE SEQUENCE</scope>
    <source>
        <strain evidence="2">AG6-10EEA</strain>
    </source>
</reference>
<proteinExistence type="predicted"/>
<sequence>MGIRDTPCPSGSDFATYSPNAGAGRPNPIERMTSPTPSTINPPLFLSLFDIGPKSSPSTPTHESPVLLNVRLPQLSPVIGASTSPSSPEGEIFYDALESFEDTRPLSSDTPTSTGGWQSPINLVEPGSTQNGYGTVPTFAATEIILGLSAKPPSSDTPTSTSIHQSPTDLIEFGDSQSGFSPKAIFTTAGISLGLSAKPQLLDAPT</sequence>
<organism evidence="2 3">
    <name type="scientific">Rhizoctonia solani</name>
    <dbReference type="NCBI Taxonomy" id="456999"/>
    <lineage>
        <taxon>Eukaryota</taxon>
        <taxon>Fungi</taxon>
        <taxon>Dikarya</taxon>
        <taxon>Basidiomycota</taxon>
        <taxon>Agaricomycotina</taxon>
        <taxon>Agaricomycetes</taxon>
        <taxon>Cantharellales</taxon>
        <taxon>Ceratobasidiaceae</taxon>
        <taxon>Rhizoctonia</taxon>
    </lineage>
</organism>
<feature type="region of interest" description="Disordered" evidence="1">
    <location>
        <begin position="1"/>
        <end position="42"/>
    </location>
</feature>
<gene>
    <name evidence="2" type="ORF">RDB_LOCUS86842</name>
</gene>
<feature type="region of interest" description="Disordered" evidence="1">
    <location>
        <begin position="150"/>
        <end position="174"/>
    </location>
</feature>
<dbReference type="AlphaFoldDB" id="A0A8H3CCY0"/>